<organism evidence="7 8">
    <name type="scientific">Stigmatella ashevillensis</name>
    <dbReference type="NCBI Taxonomy" id="2995309"/>
    <lineage>
        <taxon>Bacteria</taxon>
        <taxon>Pseudomonadati</taxon>
        <taxon>Myxococcota</taxon>
        <taxon>Myxococcia</taxon>
        <taxon>Myxococcales</taxon>
        <taxon>Cystobacterineae</taxon>
        <taxon>Archangiaceae</taxon>
        <taxon>Stigmatella</taxon>
    </lineage>
</organism>
<dbReference type="PANTHER" id="PTHR11709:SF394">
    <property type="entry name" value="FI03373P-RELATED"/>
    <property type="match status" value="1"/>
</dbReference>
<keyword evidence="1" id="KW-0479">Metal-binding</keyword>
<feature type="region of interest" description="Disordered" evidence="4">
    <location>
        <begin position="390"/>
        <end position="428"/>
    </location>
</feature>
<comment type="caution">
    <text evidence="7">The sequence shown here is derived from an EMBL/GenBank/DDBJ whole genome shotgun (WGS) entry which is preliminary data.</text>
</comment>
<dbReference type="Pfam" id="PF07732">
    <property type="entry name" value="Cu-oxidase_3"/>
    <property type="match status" value="1"/>
</dbReference>
<name>A0ABT5D962_9BACT</name>
<evidence type="ECO:0000259" key="5">
    <source>
        <dbReference type="Pfam" id="PF07731"/>
    </source>
</evidence>
<accession>A0ABT5D962</accession>
<dbReference type="RefSeq" id="WP_272139426.1">
    <property type="nucleotide sequence ID" value="NZ_JAQNDM010000002.1"/>
</dbReference>
<dbReference type="InterPro" id="IPR011706">
    <property type="entry name" value="Cu-oxidase_C"/>
</dbReference>
<dbReference type="CDD" id="cd13860">
    <property type="entry name" value="CuRO_1_2dMco_1"/>
    <property type="match status" value="1"/>
</dbReference>
<dbReference type="EMBL" id="JAQNDM010000002">
    <property type="protein sequence ID" value="MDC0710204.1"/>
    <property type="molecule type" value="Genomic_DNA"/>
</dbReference>
<dbReference type="InterPro" id="IPR045087">
    <property type="entry name" value="Cu-oxidase_fam"/>
</dbReference>
<evidence type="ECO:0000313" key="8">
    <source>
        <dbReference type="Proteomes" id="UP001221838"/>
    </source>
</evidence>
<feature type="domain" description="Plastocyanin-like" evidence="5">
    <location>
        <begin position="201"/>
        <end position="315"/>
    </location>
</feature>
<keyword evidence="2" id="KW-0560">Oxidoreductase</keyword>
<feature type="domain" description="Plastocyanin-like" evidence="6">
    <location>
        <begin position="70"/>
        <end position="177"/>
    </location>
</feature>
<proteinExistence type="predicted"/>
<evidence type="ECO:0000259" key="6">
    <source>
        <dbReference type="Pfam" id="PF07732"/>
    </source>
</evidence>
<dbReference type="Gene3D" id="2.60.40.420">
    <property type="entry name" value="Cupredoxins - blue copper proteins"/>
    <property type="match status" value="1"/>
</dbReference>
<dbReference type="CDD" id="cd04202">
    <property type="entry name" value="CuRO_D2_2dMcoN_like"/>
    <property type="match status" value="1"/>
</dbReference>
<sequence length="428" mass="46776">MDRRSFLKWSGLATGAAMVEQAPGKPPPAQVVAPGGQVGVVTPNGATLPMKRSGKVKVGHLIAGEFEHEFAPGMRALAWGYNGRTPGPTIEVTEGDRVRFYVTNRLPEPTTVHWHGIILPNGMDGVAGLTQRPIPPGETYVYEFTLRHPGTFMYHPHFDEMTQMALGMMGMFIVHPKVPVGPRVDRDFVLMTHEWRLDVGARRPDPNEMTDFNVLTFNSKSFPATEPLLVGKGERVRIRLGNLSAMDHHPIHLHGLSFKLTATDGGYVPPSAQIPETTVLVPVGSTRVIEFVPDEPGDWAMHCHMTHHVMTQMGHDAPNMVGADTRKLDHRMSRVMPDFMTMGTLGMGGMGEMEMAMPPNSLPMRGGPGPFSYIDMGGMFTILKVRDDPDRADPQGWYAHPAGTVAGPASPQQMSADGIDVSDGNPER</sequence>
<dbReference type="InterPro" id="IPR008972">
    <property type="entry name" value="Cupredoxin"/>
</dbReference>
<gene>
    <name evidence="7" type="ORF">POL68_17135</name>
</gene>
<dbReference type="PANTHER" id="PTHR11709">
    <property type="entry name" value="MULTI-COPPER OXIDASE"/>
    <property type="match status" value="1"/>
</dbReference>
<keyword evidence="8" id="KW-1185">Reference proteome</keyword>
<dbReference type="SUPFAM" id="SSF49503">
    <property type="entry name" value="Cupredoxins"/>
    <property type="match status" value="2"/>
</dbReference>
<reference evidence="7 8" key="1">
    <citation type="submission" date="2022-11" db="EMBL/GenBank/DDBJ databases">
        <title>Minimal conservation of predation-associated metabolite biosynthetic gene clusters underscores biosynthetic potential of Myxococcota including descriptions for ten novel species: Archangium lansinium sp. nov., Myxococcus landrumus sp. nov., Nannocystis bai.</title>
        <authorList>
            <person name="Ahearne A."/>
            <person name="Stevens C."/>
            <person name="Dowd S."/>
        </authorList>
    </citation>
    <scope>NUCLEOTIDE SEQUENCE [LARGE SCALE GENOMIC DNA]</scope>
    <source>
        <strain evidence="7 8">NCWAL01</strain>
    </source>
</reference>
<evidence type="ECO:0000256" key="4">
    <source>
        <dbReference type="SAM" id="MobiDB-lite"/>
    </source>
</evidence>
<dbReference type="InterPro" id="IPR011707">
    <property type="entry name" value="Cu-oxidase-like_N"/>
</dbReference>
<keyword evidence="3" id="KW-0186">Copper</keyword>
<evidence type="ECO:0000256" key="2">
    <source>
        <dbReference type="ARBA" id="ARBA00023002"/>
    </source>
</evidence>
<evidence type="ECO:0000256" key="1">
    <source>
        <dbReference type="ARBA" id="ARBA00022723"/>
    </source>
</evidence>
<dbReference type="Proteomes" id="UP001221838">
    <property type="component" value="Unassembled WGS sequence"/>
</dbReference>
<evidence type="ECO:0000313" key="7">
    <source>
        <dbReference type="EMBL" id="MDC0710204.1"/>
    </source>
</evidence>
<protein>
    <submittedName>
        <fullName evidence="7">Copper oxidase</fullName>
    </submittedName>
</protein>
<dbReference type="Pfam" id="PF07731">
    <property type="entry name" value="Cu-oxidase_2"/>
    <property type="match status" value="1"/>
</dbReference>
<evidence type="ECO:0000256" key="3">
    <source>
        <dbReference type="ARBA" id="ARBA00023008"/>
    </source>
</evidence>